<dbReference type="RefSeq" id="WP_074834012.1">
    <property type="nucleotide sequence ID" value="NZ_FOAT01000010.1"/>
</dbReference>
<dbReference type="PROSITE" id="PS51257">
    <property type="entry name" value="PROKAR_LIPOPROTEIN"/>
    <property type="match status" value="1"/>
</dbReference>
<keyword evidence="1" id="KW-0472">Membrane</keyword>
<organism evidence="2 3">
    <name type="scientific">Ruminococcus albus</name>
    <dbReference type="NCBI Taxonomy" id="1264"/>
    <lineage>
        <taxon>Bacteria</taxon>
        <taxon>Bacillati</taxon>
        <taxon>Bacillota</taxon>
        <taxon>Clostridia</taxon>
        <taxon>Eubacteriales</taxon>
        <taxon>Oscillospiraceae</taxon>
        <taxon>Ruminococcus</taxon>
    </lineage>
</organism>
<protein>
    <recommendedName>
        <fullName evidence="4">Lipoprotein</fullName>
    </recommendedName>
</protein>
<evidence type="ECO:0000313" key="2">
    <source>
        <dbReference type="EMBL" id="SEL04923.1"/>
    </source>
</evidence>
<keyword evidence="1" id="KW-1133">Transmembrane helix</keyword>
<evidence type="ECO:0008006" key="4">
    <source>
        <dbReference type="Google" id="ProtNLM"/>
    </source>
</evidence>
<dbReference type="Proteomes" id="UP000186015">
    <property type="component" value="Unassembled WGS sequence"/>
</dbReference>
<proteinExistence type="predicted"/>
<dbReference type="AlphaFoldDB" id="A0A1H7M117"/>
<gene>
    <name evidence="2" type="ORF">SAMN05216469_11081</name>
</gene>
<feature type="transmembrane region" description="Helical" evidence="1">
    <location>
        <begin position="209"/>
        <end position="228"/>
    </location>
</feature>
<feature type="transmembrane region" description="Helical" evidence="1">
    <location>
        <begin position="173"/>
        <end position="197"/>
    </location>
</feature>
<sequence>MRRYKFMIVALILGTVCMLCGCRPDRMFEVECDGLPEDESVFMLIERGQDDELTDAEDMALYGTEIWSYDKDGMVTADRLCQNDIPFDVYRSDASAGLYFNTKDYQLSFCEKYRYIKLAFCDTNGRIIKVSDELPLLCEDKYAAVEDLEYDCKTGEYTVTKMIERKYLGIDRLTLTLCFTLLSWVSDIILFVILIVCMKKRVSIKRPTFCVTFGVLSLCNVLSLMFMIVSRAVPYYNVYNKKFNFEFVSGLIIDNALWIICIAMLIMYVRRQREKSLTYNESKNI</sequence>
<dbReference type="OrthoDB" id="1823144at2"/>
<dbReference type="EMBL" id="FOAT01000010">
    <property type="protein sequence ID" value="SEL04923.1"/>
    <property type="molecule type" value="Genomic_DNA"/>
</dbReference>
<keyword evidence="1" id="KW-0812">Transmembrane</keyword>
<accession>A0A1H7M117</accession>
<feature type="transmembrane region" description="Helical" evidence="1">
    <location>
        <begin position="248"/>
        <end position="269"/>
    </location>
</feature>
<evidence type="ECO:0000256" key="1">
    <source>
        <dbReference type="SAM" id="Phobius"/>
    </source>
</evidence>
<evidence type="ECO:0000313" key="3">
    <source>
        <dbReference type="Proteomes" id="UP000186015"/>
    </source>
</evidence>
<reference evidence="2 3" key="1">
    <citation type="submission" date="2016-10" db="EMBL/GenBank/DDBJ databases">
        <authorList>
            <person name="de Groot N.N."/>
        </authorList>
    </citation>
    <scope>NUCLEOTIDE SEQUENCE [LARGE SCALE GENOMIC DNA]</scope>
    <source>
        <strain evidence="2 3">KH2T6</strain>
    </source>
</reference>
<name>A0A1H7M117_RUMAL</name>